<evidence type="ECO:0000259" key="1">
    <source>
        <dbReference type="PROSITE" id="PS50887"/>
    </source>
</evidence>
<keyword evidence="3" id="KW-1185">Reference proteome</keyword>
<dbReference type="InterPro" id="IPR043128">
    <property type="entry name" value="Rev_trsase/Diguanyl_cyclase"/>
</dbReference>
<accession>H0UPG2</accession>
<evidence type="ECO:0000313" key="3">
    <source>
        <dbReference type="Proteomes" id="UP000005730"/>
    </source>
</evidence>
<dbReference type="InterPro" id="IPR029787">
    <property type="entry name" value="Nucleotide_cyclase"/>
</dbReference>
<evidence type="ECO:0000313" key="2">
    <source>
        <dbReference type="EMBL" id="EHM10593.1"/>
    </source>
</evidence>
<dbReference type="Proteomes" id="UP000005730">
    <property type="component" value="Chromosome"/>
</dbReference>
<dbReference type="AlphaFoldDB" id="H0UPG2"/>
<dbReference type="eggNOG" id="COG3706">
    <property type="taxonomic scope" value="Bacteria"/>
</dbReference>
<reference evidence="2 3" key="1">
    <citation type="submission" date="2011-10" db="EMBL/GenBank/DDBJ databases">
        <title>The Noncontiguous Finished genome of Thermanaerovibrio velox DSM 12556.</title>
        <authorList>
            <consortium name="US DOE Joint Genome Institute (JGI-PGF)"/>
            <person name="Lucas S."/>
            <person name="Copeland A."/>
            <person name="Lapidus A."/>
            <person name="Glavina del Rio T."/>
            <person name="Dalin E."/>
            <person name="Tice H."/>
            <person name="Bruce D."/>
            <person name="Goodwin L."/>
            <person name="Pitluck S."/>
            <person name="Peters L."/>
            <person name="Mikhailova N."/>
            <person name="Teshima H."/>
            <person name="Kyrpides N."/>
            <person name="Mavromatis K."/>
            <person name="Ivanova N."/>
            <person name="Markowitz V."/>
            <person name="Cheng J.-F."/>
            <person name="Hugenholtz P."/>
            <person name="Woyke T."/>
            <person name="Wu D."/>
            <person name="Spring S."/>
            <person name="Brambilla E.-M."/>
            <person name="Klenk H.-P."/>
            <person name="Eisen J.A."/>
        </authorList>
    </citation>
    <scope>NUCLEOTIDE SEQUENCE [LARGE SCALE GENOMIC DNA]</scope>
    <source>
        <strain evidence="2 3">DSM 12556</strain>
    </source>
</reference>
<name>H0UPG2_9BACT</name>
<dbReference type="Gene3D" id="3.30.70.270">
    <property type="match status" value="1"/>
</dbReference>
<dbReference type="STRING" id="926567.TheveDRAFT_1475"/>
<dbReference type="Pfam" id="PF00990">
    <property type="entry name" value="GGDEF"/>
    <property type="match status" value="1"/>
</dbReference>
<dbReference type="InterPro" id="IPR000160">
    <property type="entry name" value="GGDEF_dom"/>
</dbReference>
<feature type="domain" description="GGDEF" evidence="1">
    <location>
        <begin position="220"/>
        <end position="341"/>
    </location>
</feature>
<proteinExistence type="predicted"/>
<dbReference type="EMBL" id="CM001377">
    <property type="protein sequence ID" value="EHM10593.1"/>
    <property type="molecule type" value="Genomic_DNA"/>
</dbReference>
<organism evidence="2 3">
    <name type="scientific">Thermanaerovibrio velox DSM 12556</name>
    <dbReference type="NCBI Taxonomy" id="926567"/>
    <lineage>
        <taxon>Bacteria</taxon>
        <taxon>Thermotogati</taxon>
        <taxon>Synergistota</taxon>
        <taxon>Synergistia</taxon>
        <taxon>Synergistales</taxon>
        <taxon>Synergistaceae</taxon>
        <taxon>Thermanaerovibrio</taxon>
    </lineage>
</organism>
<protein>
    <submittedName>
        <fullName evidence="2">GGDEF domain-containing protein</fullName>
    </submittedName>
</protein>
<gene>
    <name evidence="2" type="ORF">TheveDRAFT_1475</name>
</gene>
<sequence length="341" mass="37171">MWAVFLSSYLTATACYVMNSTGSSMGQFCCNLSAQGLLLAFVSPAAGASPVLAWLGVALASAGMVGLISCIQKAHNPLKKDLLEGPISISDLQTELKSMEDSIDITSKIPLPALWARDGTVESANREIKLLLGRDDIEGSGLNEIINPSLHELDLGGTGWLVFRKTVEGEDVVLLAPKGDVSAGDSSEFVDPKTGLYSDRYARKRGEEEIERARRYRRWLSMALLKLEFENLTSGPLPQSMMDEAYMKFIGLVKKTIRTTDMGFRLKDGCVLLLLPETPSSGARTLFGRIKTQVDKIIEEGSVTPFRINLLGGFSFYGGNGTTSYSQMLEEAYSNLALNED</sequence>
<dbReference type="PROSITE" id="PS50887">
    <property type="entry name" value="GGDEF"/>
    <property type="match status" value="1"/>
</dbReference>
<dbReference type="SUPFAM" id="SSF55073">
    <property type="entry name" value="Nucleotide cyclase"/>
    <property type="match status" value="1"/>
</dbReference>
<dbReference type="HOGENOM" id="CLU_737566_0_0_0"/>